<dbReference type="Gene3D" id="1.20.120.330">
    <property type="entry name" value="Nucleotidyltransferases domain 2"/>
    <property type="match status" value="1"/>
</dbReference>
<dbReference type="RefSeq" id="WP_314015085.1">
    <property type="nucleotide sequence ID" value="NZ_JAVTTP010000001.1"/>
</dbReference>
<evidence type="ECO:0000313" key="2">
    <source>
        <dbReference type="Proteomes" id="UP001250656"/>
    </source>
</evidence>
<dbReference type="InterPro" id="IPR010235">
    <property type="entry name" value="HepT"/>
</dbReference>
<proteinExistence type="predicted"/>
<protein>
    <submittedName>
        <fullName evidence="1">Nucleotidyltransferase substrate binding protein</fullName>
    </submittedName>
</protein>
<accession>A0ABU3L6A5</accession>
<dbReference type="EMBL" id="JAVTTP010000001">
    <property type="protein sequence ID" value="MDT7829264.1"/>
    <property type="molecule type" value="Genomic_DNA"/>
</dbReference>
<sequence length="133" mass="15702">MKANDVRWKQRFSNFERSLNFLKDALAIEKPDIVQKAGLIQFFEMSFELSWKVMKDYLQEQGFSELRFPRETIKMAFESDLISDGHTWLEALKNRNLTSHTYDEEIADKVVALIRNSYYGLLEDLSIKLKSEL</sequence>
<evidence type="ECO:0000313" key="1">
    <source>
        <dbReference type="EMBL" id="MDT7829264.1"/>
    </source>
</evidence>
<gene>
    <name evidence="1" type="ORF">RQM65_11355</name>
</gene>
<keyword evidence="2" id="KW-1185">Reference proteome</keyword>
<reference evidence="1 2" key="1">
    <citation type="submission" date="2023-09" db="EMBL/GenBank/DDBJ databases">
        <title>Novel taxa isolated from Blanes Bay.</title>
        <authorList>
            <person name="Rey-Velasco X."/>
            <person name="Lucena T."/>
        </authorList>
    </citation>
    <scope>NUCLEOTIDE SEQUENCE [LARGE SCALE GENOMIC DNA]</scope>
    <source>
        <strain evidence="1 2">S334</strain>
    </source>
</reference>
<dbReference type="SUPFAM" id="SSF81593">
    <property type="entry name" value="Nucleotidyltransferase substrate binding subunit/domain"/>
    <property type="match status" value="1"/>
</dbReference>
<comment type="caution">
    <text evidence="1">The sequence shown here is derived from an EMBL/GenBank/DDBJ whole genome shotgun (WGS) entry which is preliminary data.</text>
</comment>
<dbReference type="NCBIfam" id="TIGR01987">
    <property type="entry name" value="HI0074"/>
    <property type="match status" value="1"/>
</dbReference>
<organism evidence="1 2">
    <name type="scientific">Pricia mediterranea</name>
    <dbReference type="NCBI Taxonomy" id="3076079"/>
    <lineage>
        <taxon>Bacteria</taxon>
        <taxon>Pseudomonadati</taxon>
        <taxon>Bacteroidota</taxon>
        <taxon>Flavobacteriia</taxon>
        <taxon>Flavobacteriales</taxon>
        <taxon>Flavobacteriaceae</taxon>
        <taxon>Pricia</taxon>
    </lineage>
</organism>
<dbReference type="Proteomes" id="UP001250656">
    <property type="component" value="Unassembled WGS sequence"/>
</dbReference>
<dbReference type="Pfam" id="PF08780">
    <property type="entry name" value="NTase_sub_bind"/>
    <property type="match status" value="1"/>
</dbReference>
<name>A0ABU3L6A5_9FLAO</name>